<feature type="region of interest" description="Disordered" evidence="1">
    <location>
        <begin position="426"/>
        <end position="485"/>
    </location>
</feature>
<evidence type="ECO:0000256" key="1">
    <source>
        <dbReference type="SAM" id="MobiDB-lite"/>
    </source>
</evidence>
<proteinExistence type="predicted"/>
<comment type="caution">
    <text evidence="2">The sequence shown here is derived from an EMBL/GenBank/DDBJ whole genome shotgun (WGS) entry which is preliminary data.</text>
</comment>
<dbReference type="EMBL" id="JAGHQL010000063">
    <property type="protein sequence ID" value="KAH0542001.1"/>
    <property type="molecule type" value="Genomic_DNA"/>
</dbReference>
<evidence type="ECO:0000313" key="3">
    <source>
        <dbReference type="Proteomes" id="UP000698800"/>
    </source>
</evidence>
<feature type="region of interest" description="Disordered" evidence="1">
    <location>
        <begin position="502"/>
        <end position="540"/>
    </location>
</feature>
<gene>
    <name evidence="2" type="ORF">FGG08_003550</name>
</gene>
<evidence type="ECO:0000313" key="2">
    <source>
        <dbReference type="EMBL" id="KAH0542001.1"/>
    </source>
</evidence>
<protein>
    <submittedName>
        <fullName evidence="2">Uncharacterized protein</fullName>
    </submittedName>
</protein>
<accession>A0A9P8I713</accession>
<dbReference type="OrthoDB" id="5229017at2759"/>
<feature type="region of interest" description="Disordered" evidence="1">
    <location>
        <begin position="287"/>
        <end position="333"/>
    </location>
</feature>
<feature type="compositionally biased region" description="Low complexity" evidence="1">
    <location>
        <begin position="307"/>
        <end position="326"/>
    </location>
</feature>
<keyword evidence="3" id="KW-1185">Reference proteome</keyword>
<name>A0A9P8I713_9PEZI</name>
<dbReference type="AlphaFoldDB" id="A0A9P8I713"/>
<organism evidence="2 3">
    <name type="scientific">Glutinoglossum americanum</name>
    <dbReference type="NCBI Taxonomy" id="1670608"/>
    <lineage>
        <taxon>Eukaryota</taxon>
        <taxon>Fungi</taxon>
        <taxon>Dikarya</taxon>
        <taxon>Ascomycota</taxon>
        <taxon>Pezizomycotina</taxon>
        <taxon>Geoglossomycetes</taxon>
        <taxon>Geoglossales</taxon>
        <taxon>Geoglossaceae</taxon>
        <taxon>Glutinoglossum</taxon>
    </lineage>
</organism>
<reference evidence="2" key="1">
    <citation type="submission" date="2021-03" db="EMBL/GenBank/DDBJ databases">
        <title>Comparative genomics and phylogenomic investigation of the class Geoglossomycetes provide insights into ecological specialization and systematics.</title>
        <authorList>
            <person name="Melie T."/>
            <person name="Pirro S."/>
            <person name="Miller A.N."/>
            <person name="Quandt A."/>
        </authorList>
    </citation>
    <scope>NUCLEOTIDE SEQUENCE</scope>
    <source>
        <strain evidence="2">GBOQ0MN5Z8</strain>
    </source>
</reference>
<dbReference type="Proteomes" id="UP000698800">
    <property type="component" value="Unassembled WGS sequence"/>
</dbReference>
<sequence>MDGHTLFPSRSQRAQEFDEEAVRDFLVDELGLEIPRLYRYDQGIHEIHRRLITRFGDEHFARAMGVFQSLLEGEDNANGLGDDGDLFRSWRYDYKMRKSWQENLSEPGTPKFPGMVLPAPIPLNPVARMQPYHKPLVVLEEPHSDEETSSVTMPVSNQGRALGLPIRDLPLQDITGTFSMPKRGPPESFWFSGSLSRSDSLCKKGTRGQCDVNNTIKQSVNNVNQPGFLDRVRARLPKLSKGKPIIRDDGMYTIPPTRYASKARKGLQDRPRLAHLNFDGAGDECGSEYIDDHELPPLPLNPRKPAANRSTTSTSRSTASLAQRSTPSSKSSFRNLARDLICPERLSSPVEPQVIVDPLDPPKFNPTPSMTTALEMSDPYDPTSRYRSIINTNPFIDDRDTIWPALNEEQRAHLFAHAQLLAQAEASQRRVDESSGKTTPMTHSRSDANVAFYGNHIETSEDSHSSRPLSSPADPPLRGRSGSPTKVQFVGENLREEVVVEIPQSPPKRSRSPMKKMFGENGWLGRSTSMKEKPSEQYQKTGLKHWGGKLRQRVEGLTEDVSKLRIPNPFHVEVEQETPLNKKTPISLDPPAQAKLYCEVELMICVTANNYLLQQRKEGRMSVESLTKVVEAWKNKGRPQVVEFQFDQATQRDLVLYNLKTFRFYGDRAENVITINSMMFGWKTIAKEMSVRTFCYPDSMIRKHLHDIYKILELLGAPLTTFLAFQELQVKTLNLMRDEQQKRLERSQMAFGQERVWHPPSAGSSGAQNPDSISQRFMNKDAINNTFPFQD</sequence>